<gene>
    <name evidence="1" type="ordered locus">VMUT_0622</name>
</gene>
<name>F0QVI0_VULM7</name>
<evidence type="ECO:0000313" key="2">
    <source>
        <dbReference type="Proteomes" id="UP000007485"/>
    </source>
</evidence>
<dbReference type="AlphaFoldDB" id="F0QVI0"/>
<accession>F0QVI0</accession>
<dbReference type="HOGENOM" id="CLU_2597949_0_0_2"/>
<proteinExistence type="predicted"/>
<protein>
    <submittedName>
        <fullName evidence="1">Uncharacterized protein</fullName>
    </submittedName>
</protein>
<dbReference type="OrthoDB" id="380965at2157"/>
<keyword evidence="2" id="KW-1185">Reference proteome</keyword>
<dbReference type="Proteomes" id="UP000007485">
    <property type="component" value="Chromosome"/>
</dbReference>
<dbReference type="EMBL" id="CP002529">
    <property type="protein sequence ID" value="ADY00833.1"/>
    <property type="molecule type" value="Genomic_DNA"/>
</dbReference>
<reference evidence="1 2" key="1">
    <citation type="journal article" date="2011" name="J. Bacteriol.">
        <title>Complete genome sequence of 'Vulcanisaeta moutnovskia' strain 768-28, a novel member of the hyperthermophilic crenarchaeal genus vulcanisaeta.</title>
        <authorList>
            <person name="Gumerov V.M."/>
            <person name="Mardanov A.V."/>
            <person name="Beletsky A.V."/>
            <person name="Prokofeva M.I."/>
            <person name="Bonch-Osmolovskaya E.A."/>
            <person name="Ravin N.V."/>
            <person name="Skryabin K.G."/>
        </authorList>
    </citation>
    <scope>NUCLEOTIDE SEQUENCE [LARGE SCALE GENOMIC DNA]</scope>
    <source>
        <strain evidence="1 2">768-28</strain>
    </source>
</reference>
<dbReference type="GeneID" id="10288274"/>
<dbReference type="KEGG" id="vmo:VMUT_0622"/>
<dbReference type="STRING" id="985053.VMUT_0622"/>
<sequence>MMNIKSIIRSIRAFPIQLRKDTITSSYSENIEINAAQYGRNTEHLMIIPTPYALPIIMPIYVNERVARELIKDRYYILP</sequence>
<dbReference type="eggNOG" id="arCOG13921">
    <property type="taxonomic scope" value="Archaea"/>
</dbReference>
<organism evidence="1 2">
    <name type="scientific">Vulcanisaeta moutnovskia (strain 768-28)</name>
    <dbReference type="NCBI Taxonomy" id="985053"/>
    <lineage>
        <taxon>Archaea</taxon>
        <taxon>Thermoproteota</taxon>
        <taxon>Thermoprotei</taxon>
        <taxon>Thermoproteales</taxon>
        <taxon>Thermoproteaceae</taxon>
        <taxon>Vulcanisaeta</taxon>
    </lineage>
</organism>
<evidence type="ECO:0000313" key="1">
    <source>
        <dbReference type="EMBL" id="ADY00833.1"/>
    </source>
</evidence>
<dbReference type="RefSeq" id="WP_013603996.1">
    <property type="nucleotide sequence ID" value="NC_015151.1"/>
</dbReference>